<protein>
    <submittedName>
        <fullName evidence="1">Uncharacterized protein</fullName>
    </submittedName>
</protein>
<evidence type="ECO:0000313" key="2">
    <source>
        <dbReference type="Proteomes" id="UP000012166"/>
    </source>
</evidence>
<sequence length="60" mass="6526">MVLEHNTVSEYDILGSTSHSRELSISHNYFDLKKSVGTPTILCETGSAPPTFCISLPTSI</sequence>
<dbReference type="Proteomes" id="UP000012166">
    <property type="component" value="Unassembled WGS sequence"/>
</dbReference>
<proteinExistence type="predicted"/>
<comment type="caution">
    <text evidence="1">The sequence shown here is derived from an EMBL/GenBank/DDBJ whole genome shotgun (WGS) entry which is preliminary data.</text>
</comment>
<name>A0ABC9SEB8_LEPBO</name>
<reference evidence="1 2" key="1">
    <citation type="submission" date="2013-01" db="EMBL/GenBank/DDBJ databases">
        <authorList>
            <person name="Harkins D.M."/>
            <person name="Durkin A.S."/>
            <person name="Brinkac L.M."/>
            <person name="Haft D.H."/>
            <person name="Selengut J.D."/>
            <person name="Sanka R."/>
            <person name="DePew J."/>
            <person name="Purushe J."/>
            <person name="Hartskeerl R.A."/>
            <person name="Ahmed A."/>
            <person name="van der Linden H."/>
            <person name="Goris M.G.A."/>
            <person name="Vinetz J.M."/>
            <person name="Sutton G.G."/>
            <person name="Nierman W.C."/>
            <person name="Fouts D.E."/>
        </authorList>
    </citation>
    <scope>NUCLEOTIDE SEQUENCE [LARGE SCALE GENOMIC DNA]</scope>
    <source>
        <strain evidence="1 2">Brem 328</strain>
    </source>
</reference>
<organism evidence="1 2">
    <name type="scientific">Leptospira borgpetersenii str. Brem 328</name>
    <dbReference type="NCBI Taxonomy" id="1049780"/>
    <lineage>
        <taxon>Bacteria</taxon>
        <taxon>Pseudomonadati</taxon>
        <taxon>Spirochaetota</taxon>
        <taxon>Spirochaetia</taxon>
        <taxon>Leptospirales</taxon>
        <taxon>Leptospiraceae</taxon>
        <taxon>Leptospira</taxon>
    </lineage>
</organism>
<accession>A0ABC9SEB8</accession>
<dbReference type="EMBL" id="AHMS02000040">
    <property type="protein sequence ID" value="EMN16071.1"/>
    <property type="molecule type" value="Genomic_DNA"/>
</dbReference>
<dbReference type="AlphaFoldDB" id="A0ABC9SEB8"/>
<evidence type="ECO:0000313" key="1">
    <source>
        <dbReference type="EMBL" id="EMN16071.1"/>
    </source>
</evidence>
<gene>
    <name evidence="1" type="ORF">LEP1GSC056_0945</name>
</gene>